<proteinExistence type="predicted"/>
<evidence type="ECO:0000313" key="1">
    <source>
        <dbReference type="EMBL" id="GAG21239.1"/>
    </source>
</evidence>
<name>X0VS37_9ZZZZ</name>
<dbReference type="AlphaFoldDB" id="X0VS37"/>
<protein>
    <submittedName>
        <fullName evidence="1">Uncharacterized protein</fullName>
    </submittedName>
</protein>
<accession>X0VS37</accession>
<sequence length="163" mass="19301">ELPRFATEEQRTAFFNERGAMLEAEPDLAAAILDNQVLRFSDPDVRRFIRLRWEAQQVADEYYSIPYKSRMPAEQQEQVSFYVSQAEDIARMQGVSFRRALMQTDIPSDLIGLAMRYKRLPTNKARARYWRQHPENEEKYKTFYGDIPLDIPLEMEPEMAMVR</sequence>
<feature type="non-terminal residue" evidence="1">
    <location>
        <position position="1"/>
    </location>
</feature>
<gene>
    <name evidence="1" type="ORF">S01H1_49312</name>
</gene>
<dbReference type="EMBL" id="BARS01031712">
    <property type="protein sequence ID" value="GAG21239.1"/>
    <property type="molecule type" value="Genomic_DNA"/>
</dbReference>
<comment type="caution">
    <text evidence="1">The sequence shown here is derived from an EMBL/GenBank/DDBJ whole genome shotgun (WGS) entry which is preliminary data.</text>
</comment>
<organism evidence="1">
    <name type="scientific">marine sediment metagenome</name>
    <dbReference type="NCBI Taxonomy" id="412755"/>
    <lineage>
        <taxon>unclassified sequences</taxon>
        <taxon>metagenomes</taxon>
        <taxon>ecological metagenomes</taxon>
    </lineage>
</organism>
<reference evidence="1" key="1">
    <citation type="journal article" date="2014" name="Front. Microbiol.">
        <title>High frequency of phylogenetically diverse reductive dehalogenase-homologous genes in deep subseafloor sedimentary metagenomes.</title>
        <authorList>
            <person name="Kawai M."/>
            <person name="Futagami T."/>
            <person name="Toyoda A."/>
            <person name="Takaki Y."/>
            <person name="Nishi S."/>
            <person name="Hori S."/>
            <person name="Arai W."/>
            <person name="Tsubouchi T."/>
            <person name="Morono Y."/>
            <person name="Uchiyama I."/>
            <person name="Ito T."/>
            <person name="Fujiyama A."/>
            <person name="Inagaki F."/>
            <person name="Takami H."/>
        </authorList>
    </citation>
    <scope>NUCLEOTIDE SEQUENCE</scope>
    <source>
        <strain evidence="1">Expedition CK06-06</strain>
    </source>
</reference>